<dbReference type="Gene3D" id="3.40.50.360">
    <property type="match status" value="1"/>
</dbReference>
<dbReference type="GO" id="GO:0016491">
    <property type="term" value="F:oxidoreductase activity"/>
    <property type="evidence" value="ECO:0007669"/>
    <property type="project" value="InterPro"/>
</dbReference>
<dbReference type="PANTHER" id="PTHR43278:SF4">
    <property type="entry name" value="NAD(P)H-DEPENDENT FMN-CONTAINING OXIDOREDUCTASE YWQN-RELATED"/>
    <property type="match status" value="1"/>
</dbReference>
<evidence type="ECO:0000259" key="3">
    <source>
        <dbReference type="Pfam" id="PF03358"/>
    </source>
</evidence>
<protein>
    <recommendedName>
        <fullName evidence="3">NADPH-dependent FMN reductase-like domain-containing protein</fullName>
    </recommendedName>
</protein>
<evidence type="ECO:0000313" key="4">
    <source>
        <dbReference type="EMBL" id="OGN08669.1"/>
    </source>
</evidence>
<dbReference type="InterPro" id="IPR005025">
    <property type="entry name" value="FMN_Rdtase-like_dom"/>
</dbReference>
<dbReference type="Pfam" id="PF03358">
    <property type="entry name" value="FMN_red"/>
    <property type="match status" value="1"/>
</dbReference>
<evidence type="ECO:0000313" key="5">
    <source>
        <dbReference type="Proteomes" id="UP000177167"/>
    </source>
</evidence>
<name>A0A1F8F8S6_9BACT</name>
<dbReference type="SUPFAM" id="SSF52218">
    <property type="entry name" value="Flavoproteins"/>
    <property type="match status" value="1"/>
</dbReference>
<evidence type="ECO:0000256" key="2">
    <source>
        <dbReference type="ARBA" id="ARBA00022643"/>
    </source>
</evidence>
<dbReference type="Proteomes" id="UP000177167">
    <property type="component" value="Unassembled WGS sequence"/>
</dbReference>
<proteinExistence type="predicted"/>
<comment type="caution">
    <text evidence="4">The sequence shown here is derived from an EMBL/GenBank/DDBJ whole genome shotgun (WGS) entry which is preliminary data.</text>
</comment>
<dbReference type="PANTHER" id="PTHR43278">
    <property type="entry name" value="NAD(P)H-DEPENDENT FMN-CONTAINING OXIDOREDUCTASE YWQN-RELATED"/>
    <property type="match status" value="1"/>
</dbReference>
<accession>A0A1F8F8S6</accession>
<organism evidence="4 5">
    <name type="scientific">Candidatus Yanofskybacteria bacterium RIFCSPHIGHO2_02_FULL_41_11</name>
    <dbReference type="NCBI Taxonomy" id="1802675"/>
    <lineage>
        <taxon>Bacteria</taxon>
        <taxon>Candidatus Yanofskyibacteriota</taxon>
    </lineage>
</organism>
<dbReference type="InterPro" id="IPR029039">
    <property type="entry name" value="Flavoprotein-like_sf"/>
</dbReference>
<dbReference type="EMBL" id="MGJP01000056">
    <property type="protein sequence ID" value="OGN08669.1"/>
    <property type="molecule type" value="Genomic_DNA"/>
</dbReference>
<reference evidence="4 5" key="1">
    <citation type="journal article" date="2016" name="Nat. Commun.">
        <title>Thousands of microbial genomes shed light on interconnected biogeochemical processes in an aquifer system.</title>
        <authorList>
            <person name="Anantharaman K."/>
            <person name="Brown C.T."/>
            <person name="Hug L.A."/>
            <person name="Sharon I."/>
            <person name="Castelle C.J."/>
            <person name="Probst A.J."/>
            <person name="Thomas B.C."/>
            <person name="Singh A."/>
            <person name="Wilkins M.J."/>
            <person name="Karaoz U."/>
            <person name="Brodie E.L."/>
            <person name="Williams K.H."/>
            <person name="Hubbard S.S."/>
            <person name="Banfield J.F."/>
        </authorList>
    </citation>
    <scope>NUCLEOTIDE SEQUENCE [LARGE SCALE GENOMIC DNA]</scope>
</reference>
<dbReference type="AlphaFoldDB" id="A0A1F8F8S6"/>
<evidence type="ECO:0000256" key="1">
    <source>
        <dbReference type="ARBA" id="ARBA00022630"/>
    </source>
</evidence>
<keyword evidence="2" id="KW-0288">FMN</keyword>
<dbReference type="InterPro" id="IPR051796">
    <property type="entry name" value="ISF_SsuE-like"/>
</dbReference>
<keyword evidence="1" id="KW-0285">Flavoprotein</keyword>
<gene>
    <name evidence="4" type="ORF">A3J46_01655</name>
</gene>
<sequence length="203" mass="22893">MKKYFILGINGSPNKDGKTSQMLDLALAEIEKLGAETKNINLCDYKILPHNGKLEPEKYIEGTDDNMPELQKLTLEADGIIFATPTHWFNMSSLMKLFTDRLTSLEDYNFLMEGKVAGFITYGPQGGAMNAAMILTMVANHMGMAIPPYAAIFDEGRNDEWINKEYAVLAKNMLNQIRAWKELKLNWGGDILTLSIKCRQLSY</sequence>
<feature type="domain" description="NADPH-dependent FMN reductase-like" evidence="3">
    <location>
        <begin position="6"/>
        <end position="153"/>
    </location>
</feature>